<dbReference type="EMBL" id="CAJVPL010004479">
    <property type="protein sequence ID" value="CAG8647942.1"/>
    <property type="molecule type" value="Genomic_DNA"/>
</dbReference>
<comment type="caution">
    <text evidence="1">The sequence shown here is derived from an EMBL/GenBank/DDBJ whole genome shotgun (WGS) entry which is preliminary data.</text>
</comment>
<proteinExistence type="predicted"/>
<gene>
    <name evidence="1" type="ORF">AGERDE_LOCUS11277</name>
</gene>
<evidence type="ECO:0000313" key="1">
    <source>
        <dbReference type="EMBL" id="CAG8647942.1"/>
    </source>
</evidence>
<reference evidence="1" key="1">
    <citation type="submission" date="2021-06" db="EMBL/GenBank/DDBJ databases">
        <authorList>
            <person name="Kallberg Y."/>
            <person name="Tangrot J."/>
            <person name="Rosling A."/>
        </authorList>
    </citation>
    <scope>NUCLEOTIDE SEQUENCE</scope>
    <source>
        <strain evidence="1">MT106</strain>
    </source>
</reference>
<accession>A0A9N9DUL6</accession>
<sequence length="103" mass="12117">MQNIEASLELSMNTLAASTSNYYTIVNQRQDSKQNRDTINRIRQIFELGTSLSKEQMDNNSFVEEFERMTKSLAQEIQGCLNARTQQHIWQRSRGQRLAFWLQ</sequence>
<name>A0A9N9DUL6_9GLOM</name>
<dbReference type="Proteomes" id="UP000789831">
    <property type="component" value="Unassembled WGS sequence"/>
</dbReference>
<keyword evidence="2" id="KW-1185">Reference proteome</keyword>
<organism evidence="1 2">
    <name type="scientific">Ambispora gerdemannii</name>
    <dbReference type="NCBI Taxonomy" id="144530"/>
    <lineage>
        <taxon>Eukaryota</taxon>
        <taxon>Fungi</taxon>
        <taxon>Fungi incertae sedis</taxon>
        <taxon>Mucoromycota</taxon>
        <taxon>Glomeromycotina</taxon>
        <taxon>Glomeromycetes</taxon>
        <taxon>Archaeosporales</taxon>
        <taxon>Ambisporaceae</taxon>
        <taxon>Ambispora</taxon>
    </lineage>
</organism>
<protein>
    <submittedName>
        <fullName evidence="1">11043_t:CDS:1</fullName>
    </submittedName>
</protein>
<dbReference type="AlphaFoldDB" id="A0A9N9DUL6"/>
<evidence type="ECO:0000313" key="2">
    <source>
        <dbReference type="Proteomes" id="UP000789831"/>
    </source>
</evidence>